<dbReference type="PANTHER" id="PTHR24321:SF8">
    <property type="entry name" value="ESTRADIOL 17-BETA-DEHYDROGENASE 8-RELATED"/>
    <property type="match status" value="1"/>
</dbReference>
<evidence type="ECO:0000256" key="2">
    <source>
        <dbReference type="ARBA" id="ARBA00023002"/>
    </source>
</evidence>
<proteinExistence type="inferred from homology"/>
<sequence length="77" mass="7984">MAAGVIETDFLDTFRPDSRQHLYSFASAQPLGRVAQPEEIAEVLCFLASPRASFVTGAVVAAGGGFTAELNGTPIAA</sequence>
<gene>
    <name evidence="3" type="ORF">HD597_005320</name>
</gene>
<comment type="caution">
    <text evidence="3">The sequence shown here is derived from an EMBL/GenBank/DDBJ whole genome shotgun (WGS) entry which is preliminary data.</text>
</comment>
<dbReference type="Pfam" id="PF13561">
    <property type="entry name" value="adh_short_C2"/>
    <property type="match status" value="1"/>
</dbReference>
<dbReference type="SUPFAM" id="SSF51735">
    <property type="entry name" value="NAD(P)-binding Rossmann-fold domains"/>
    <property type="match status" value="1"/>
</dbReference>
<dbReference type="EMBL" id="JAMZEB010000002">
    <property type="protein sequence ID" value="MCP2358300.1"/>
    <property type="molecule type" value="Genomic_DNA"/>
</dbReference>
<name>A0A9X2K3M1_9ACTN</name>
<dbReference type="InterPro" id="IPR036291">
    <property type="entry name" value="NAD(P)-bd_dom_sf"/>
</dbReference>
<evidence type="ECO:0000313" key="4">
    <source>
        <dbReference type="Proteomes" id="UP001139648"/>
    </source>
</evidence>
<keyword evidence="2" id="KW-0560">Oxidoreductase</keyword>
<dbReference type="Proteomes" id="UP001139648">
    <property type="component" value="Unassembled WGS sequence"/>
</dbReference>
<keyword evidence="4" id="KW-1185">Reference proteome</keyword>
<dbReference type="AlphaFoldDB" id="A0A9X2K3M1"/>
<protein>
    <submittedName>
        <fullName evidence="3">NAD(P)-dependent dehydrogenase (Short-subunit alcohol dehydrogenase family)</fullName>
    </submittedName>
</protein>
<dbReference type="InterPro" id="IPR002347">
    <property type="entry name" value="SDR_fam"/>
</dbReference>
<organism evidence="3 4">
    <name type="scientific">Nonomuraea thailandensis</name>
    <dbReference type="NCBI Taxonomy" id="1188745"/>
    <lineage>
        <taxon>Bacteria</taxon>
        <taxon>Bacillati</taxon>
        <taxon>Actinomycetota</taxon>
        <taxon>Actinomycetes</taxon>
        <taxon>Streptosporangiales</taxon>
        <taxon>Streptosporangiaceae</taxon>
        <taxon>Nonomuraea</taxon>
    </lineage>
</organism>
<evidence type="ECO:0000256" key="1">
    <source>
        <dbReference type="ARBA" id="ARBA00006484"/>
    </source>
</evidence>
<dbReference type="GO" id="GO:0016491">
    <property type="term" value="F:oxidoreductase activity"/>
    <property type="evidence" value="ECO:0007669"/>
    <property type="project" value="UniProtKB-KW"/>
</dbReference>
<dbReference type="PANTHER" id="PTHR24321">
    <property type="entry name" value="DEHYDROGENASES, SHORT CHAIN"/>
    <property type="match status" value="1"/>
</dbReference>
<dbReference type="Gene3D" id="3.40.50.720">
    <property type="entry name" value="NAD(P)-binding Rossmann-like Domain"/>
    <property type="match status" value="1"/>
</dbReference>
<reference evidence="3" key="1">
    <citation type="submission" date="2022-06" db="EMBL/GenBank/DDBJ databases">
        <title>Sequencing the genomes of 1000 actinobacteria strains.</title>
        <authorList>
            <person name="Klenk H.-P."/>
        </authorList>
    </citation>
    <scope>NUCLEOTIDE SEQUENCE</scope>
    <source>
        <strain evidence="3">DSM 46694</strain>
    </source>
</reference>
<comment type="similarity">
    <text evidence="1">Belongs to the short-chain dehydrogenases/reductases (SDR) family.</text>
</comment>
<evidence type="ECO:0000313" key="3">
    <source>
        <dbReference type="EMBL" id="MCP2358300.1"/>
    </source>
</evidence>
<accession>A0A9X2K3M1</accession>